<dbReference type="OrthoDB" id="9803968at2"/>
<dbReference type="PANTHER" id="PTHR43767:SF1">
    <property type="entry name" value="NONRIBOSOMAL PEPTIDE SYNTHASE PES1 (EUROFUNG)-RELATED"/>
    <property type="match status" value="1"/>
</dbReference>
<gene>
    <name evidence="3" type="ORF">APY09_07270</name>
</gene>
<dbReference type="PANTHER" id="PTHR43767">
    <property type="entry name" value="LONG-CHAIN-FATTY-ACID--COA LIGASE"/>
    <property type="match status" value="1"/>
</dbReference>
<dbReference type="InterPro" id="IPR025110">
    <property type="entry name" value="AMP-bd_C"/>
</dbReference>
<dbReference type="Proteomes" id="UP000054686">
    <property type="component" value="Unassembled WGS sequence"/>
</dbReference>
<dbReference type="Gene3D" id="3.30.300.30">
    <property type="match status" value="1"/>
</dbReference>
<dbReference type="InterPro" id="IPR000873">
    <property type="entry name" value="AMP-dep_synth/lig_dom"/>
</dbReference>
<comment type="caution">
    <text evidence="3">The sequence shown here is derived from an EMBL/GenBank/DDBJ whole genome shotgun (WGS) entry which is preliminary data.</text>
</comment>
<dbReference type="Gene3D" id="3.40.50.12780">
    <property type="entry name" value="N-terminal domain of ligase-like"/>
    <property type="match status" value="1"/>
</dbReference>
<dbReference type="RefSeq" id="WP_060567126.1">
    <property type="nucleotide sequence ID" value="NZ_CP040006.1"/>
</dbReference>
<organism evidence="3 4">
    <name type="scientific">Schaalia odontolytica</name>
    <dbReference type="NCBI Taxonomy" id="1660"/>
    <lineage>
        <taxon>Bacteria</taxon>
        <taxon>Bacillati</taxon>
        <taxon>Actinomycetota</taxon>
        <taxon>Actinomycetes</taxon>
        <taxon>Actinomycetales</taxon>
        <taxon>Actinomycetaceae</taxon>
        <taxon>Schaalia</taxon>
    </lineage>
</organism>
<feature type="domain" description="AMP-binding enzyme C-terminal" evidence="2">
    <location>
        <begin position="403"/>
        <end position="482"/>
    </location>
</feature>
<dbReference type="PROSITE" id="PS00455">
    <property type="entry name" value="AMP_BINDING"/>
    <property type="match status" value="1"/>
</dbReference>
<feature type="domain" description="AMP-dependent synthetase/ligase" evidence="1">
    <location>
        <begin position="14"/>
        <end position="363"/>
    </location>
</feature>
<dbReference type="AlphaFoldDB" id="A0A0V8RT48"/>
<dbReference type="SUPFAM" id="SSF56801">
    <property type="entry name" value="Acetyl-CoA synthetase-like"/>
    <property type="match status" value="1"/>
</dbReference>
<dbReference type="Pfam" id="PF00501">
    <property type="entry name" value="AMP-binding"/>
    <property type="match status" value="1"/>
</dbReference>
<evidence type="ECO:0000259" key="1">
    <source>
        <dbReference type="Pfam" id="PF00501"/>
    </source>
</evidence>
<dbReference type="Pfam" id="PF13193">
    <property type="entry name" value="AMP-binding_C"/>
    <property type="match status" value="1"/>
</dbReference>
<dbReference type="EMBL" id="LLVT01000002">
    <property type="protein sequence ID" value="KSW11247.1"/>
    <property type="molecule type" value="Genomic_DNA"/>
</dbReference>
<proteinExistence type="predicted"/>
<reference evidence="3 4" key="1">
    <citation type="submission" date="2015-10" db="EMBL/GenBank/DDBJ databases">
        <title>Draft Genome of Actinomyces odontolyticus subsp. actinosynbacter strain XH001.</title>
        <authorList>
            <person name="Mclean J.S."/>
            <person name="He X."/>
        </authorList>
    </citation>
    <scope>NUCLEOTIDE SEQUENCE [LARGE SCALE GENOMIC DNA]</scope>
    <source>
        <strain evidence="3 4">XH001</strain>
    </source>
</reference>
<dbReference type="GO" id="GO:0016878">
    <property type="term" value="F:acid-thiol ligase activity"/>
    <property type="evidence" value="ECO:0007669"/>
    <property type="project" value="UniProtKB-ARBA"/>
</dbReference>
<dbReference type="InterPro" id="IPR042099">
    <property type="entry name" value="ANL_N_sf"/>
</dbReference>
<dbReference type="InterPro" id="IPR020845">
    <property type="entry name" value="AMP-binding_CS"/>
</dbReference>
<evidence type="ECO:0000259" key="2">
    <source>
        <dbReference type="Pfam" id="PF13193"/>
    </source>
</evidence>
<protein>
    <submittedName>
        <fullName evidence="3">AMP-binding protein</fullName>
    </submittedName>
</protein>
<dbReference type="InterPro" id="IPR045851">
    <property type="entry name" value="AMP-bd_C_sf"/>
</dbReference>
<evidence type="ECO:0000313" key="4">
    <source>
        <dbReference type="Proteomes" id="UP000054686"/>
    </source>
</evidence>
<name>A0A0V8RT48_9ACTO</name>
<sequence>MIPDYSPARALLAAARRLPNRLSLVDAATGEEWSVREAADTVARLAAAFDAAGIGEGTRIAVIGANSPWHYVVHVAASWLRAVTVPLSPRMPSAALASMCEQVGVSWVFLDEACAPHSPALTDAGAQVASFTDLAAWVDRTAPIETAPARCGTELAAILFTSGSTGNPRPVELTHEVMWWGSTNFREGFDYAPTSSVVGVCAPASHIGGFNGTSMDVWTHGGTLVTLGFPGSFDARGVIDAIERYGITMMFAVPAIVRAILDEHERAGGDLSSWIRPLIGGDAMTADLADAMRAVGLSPIHVWGMTETSGAGTVATPDSLAPAGSLGVPFPYVDLRVMATDEREAAVDEMGEIWVRGPGVVSGEEWLRTGDLATRDTDGWLHMVGRAHRMINTAGELVAPPTVERALRSLDEVSDALVVGLPDGRWGQIVAALIVPSVQGRAQASSISADSLSNALRDSLAPWEKVRRALVVDALPTTTTGKPDPVAAARLFDA</sequence>
<evidence type="ECO:0000313" key="3">
    <source>
        <dbReference type="EMBL" id="KSW11247.1"/>
    </source>
</evidence>
<dbReference type="InterPro" id="IPR050237">
    <property type="entry name" value="ATP-dep_AMP-bd_enzyme"/>
</dbReference>
<accession>A0A0V8RT48</accession>